<evidence type="ECO:0000256" key="2">
    <source>
        <dbReference type="SAM" id="Phobius"/>
    </source>
</evidence>
<keyword evidence="5" id="KW-1185">Reference proteome</keyword>
<keyword evidence="2" id="KW-0472">Membrane</keyword>
<name>A0A6A4V5J5_AMPAM</name>
<sequence>MTIPICFPRFATKNDVGLSEWSAEQPMVMPKIDVPEAPRILLPDSTLTPAEGDGLSPREVPVVNSSSPHSFSVQWQAGANNGEKINNFEVTYYEVMSTKTGQWRSVSSEHKAYVDFPGNNAYTMEKLSAGTHYRVELRAHNKIGLGAPASIIVRTAPGQDLDPELSKPENIVEAGGGSDDDPPALASAAVVGVVVGVLLVLLLLVDLTCWAVSSRGMLHSLCGKAKGAQRSQTLEHADAVSDPPPDVAVTGSEAADPKDSAV</sequence>
<dbReference type="Proteomes" id="UP000440578">
    <property type="component" value="Unassembled WGS sequence"/>
</dbReference>
<evidence type="ECO:0000313" key="4">
    <source>
        <dbReference type="EMBL" id="KAF0289013.1"/>
    </source>
</evidence>
<feature type="transmembrane region" description="Helical" evidence="2">
    <location>
        <begin position="184"/>
        <end position="205"/>
    </location>
</feature>
<dbReference type="CDD" id="cd00063">
    <property type="entry name" value="FN3"/>
    <property type="match status" value="1"/>
</dbReference>
<dbReference type="SUPFAM" id="SSF49265">
    <property type="entry name" value="Fibronectin type III"/>
    <property type="match status" value="1"/>
</dbReference>
<gene>
    <name evidence="4" type="primary">Fas2</name>
    <name evidence="4" type="ORF">FJT64_012641</name>
</gene>
<dbReference type="PROSITE" id="PS50853">
    <property type="entry name" value="FN3"/>
    <property type="match status" value="1"/>
</dbReference>
<dbReference type="InterPro" id="IPR036116">
    <property type="entry name" value="FN3_sf"/>
</dbReference>
<feature type="region of interest" description="Disordered" evidence="1">
    <location>
        <begin position="159"/>
        <end position="179"/>
    </location>
</feature>
<feature type="region of interest" description="Disordered" evidence="1">
    <location>
        <begin position="233"/>
        <end position="262"/>
    </location>
</feature>
<organism evidence="4 5">
    <name type="scientific">Amphibalanus amphitrite</name>
    <name type="common">Striped barnacle</name>
    <name type="synonym">Balanus amphitrite</name>
    <dbReference type="NCBI Taxonomy" id="1232801"/>
    <lineage>
        <taxon>Eukaryota</taxon>
        <taxon>Metazoa</taxon>
        <taxon>Ecdysozoa</taxon>
        <taxon>Arthropoda</taxon>
        <taxon>Crustacea</taxon>
        <taxon>Multicrustacea</taxon>
        <taxon>Cirripedia</taxon>
        <taxon>Thoracica</taxon>
        <taxon>Thoracicalcarea</taxon>
        <taxon>Balanomorpha</taxon>
        <taxon>Balanoidea</taxon>
        <taxon>Balanidae</taxon>
        <taxon>Amphibalaninae</taxon>
        <taxon>Amphibalanus</taxon>
    </lineage>
</organism>
<dbReference type="Pfam" id="PF00041">
    <property type="entry name" value="fn3"/>
    <property type="match status" value="1"/>
</dbReference>
<accession>A0A6A4V5J5</accession>
<evidence type="ECO:0000313" key="5">
    <source>
        <dbReference type="Proteomes" id="UP000440578"/>
    </source>
</evidence>
<comment type="caution">
    <text evidence="4">The sequence shown here is derived from an EMBL/GenBank/DDBJ whole genome shotgun (WGS) entry which is preliminary data.</text>
</comment>
<dbReference type="InterPro" id="IPR003961">
    <property type="entry name" value="FN3_dom"/>
</dbReference>
<protein>
    <submittedName>
        <fullName evidence="4">Fasciclin-2</fullName>
    </submittedName>
</protein>
<evidence type="ECO:0000259" key="3">
    <source>
        <dbReference type="PROSITE" id="PS50853"/>
    </source>
</evidence>
<keyword evidence="2" id="KW-0812">Transmembrane</keyword>
<dbReference type="OrthoDB" id="6370483at2759"/>
<dbReference type="EMBL" id="VIIS01002067">
    <property type="protein sequence ID" value="KAF0289013.1"/>
    <property type="molecule type" value="Genomic_DNA"/>
</dbReference>
<dbReference type="Gene3D" id="2.60.40.10">
    <property type="entry name" value="Immunoglobulins"/>
    <property type="match status" value="1"/>
</dbReference>
<dbReference type="InterPro" id="IPR013783">
    <property type="entry name" value="Ig-like_fold"/>
</dbReference>
<evidence type="ECO:0000256" key="1">
    <source>
        <dbReference type="SAM" id="MobiDB-lite"/>
    </source>
</evidence>
<proteinExistence type="predicted"/>
<dbReference type="SMART" id="SM00060">
    <property type="entry name" value="FN3"/>
    <property type="match status" value="1"/>
</dbReference>
<reference evidence="4 5" key="1">
    <citation type="submission" date="2019-07" db="EMBL/GenBank/DDBJ databases">
        <title>Draft genome assembly of a fouling barnacle, Amphibalanus amphitrite (Darwin, 1854): The first reference genome for Thecostraca.</title>
        <authorList>
            <person name="Kim W."/>
        </authorList>
    </citation>
    <scope>NUCLEOTIDE SEQUENCE [LARGE SCALE GENOMIC DNA]</scope>
    <source>
        <strain evidence="4">SNU_AA5</strain>
        <tissue evidence="4">Soma without cirri and trophi</tissue>
    </source>
</reference>
<feature type="domain" description="Fibronectin type-III" evidence="3">
    <location>
        <begin position="56"/>
        <end position="159"/>
    </location>
</feature>
<dbReference type="AlphaFoldDB" id="A0A6A4V5J5"/>
<keyword evidence="2" id="KW-1133">Transmembrane helix</keyword>